<dbReference type="EMBL" id="CACTIH010003684">
    <property type="protein sequence ID" value="CAA2981992.1"/>
    <property type="molecule type" value="Genomic_DNA"/>
</dbReference>
<accession>A0A8S0RRX1</accession>
<dbReference type="AlphaFoldDB" id="A0A8S0RRX1"/>
<dbReference type="InterPro" id="IPR045069">
    <property type="entry name" value="MATE_euk"/>
</dbReference>
<dbReference type="GO" id="GO:0016020">
    <property type="term" value="C:membrane"/>
    <property type="evidence" value="ECO:0007669"/>
    <property type="project" value="UniProtKB-SubCell"/>
</dbReference>
<feature type="transmembrane region" description="Helical" evidence="6">
    <location>
        <begin position="204"/>
        <end position="227"/>
    </location>
</feature>
<keyword evidence="5 6" id="KW-0472">Membrane</keyword>
<evidence type="ECO:0000256" key="4">
    <source>
        <dbReference type="ARBA" id="ARBA00022989"/>
    </source>
</evidence>
<comment type="caution">
    <text evidence="7">The sequence shown here is derived from an EMBL/GenBank/DDBJ whole genome shotgun (WGS) entry which is preliminary data.</text>
</comment>
<keyword evidence="3 6" id="KW-0812">Transmembrane</keyword>
<evidence type="ECO:0000256" key="5">
    <source>
        <dbReference type="ARBA" id="ARBA00023136"/>
    </source>
</evidence>
<feature type="transmembrane region" description="Helical" evidence="6">
    <location>
        <begin position="342"/>
        <end position="369"/>
    </location>
</feature>
<comment type="similarity">
    <text evidence="2 6">Belongs to the multi antimicrobial extrusion (MATE) (TC 2.A.66.1) family.</text>
</comment>
<dbReference type="Pfam" id="PF01554">
    <property type="entry name" value="MatE"/>
    <property type="match status" value="2"/>
</dbReference>
<evidence type="ECO:0000256" key="2">
    <source>
        <dbReference type="ARBA" id="ARBA00010199"/>
    </source>
</evidence>
<proteinExistence type="inferred from homology"/>
<feature type="transmembrane region" description="Helical" evidence="6">
    <location>
        <begin position="159"/>
        <end position="183"/>
    </location>
</feature>
<name>A0A8S0RRX1_OLEEU</name>
<keyword evidence="4 6" id="KW-1133">Transmembrane helix</keyword>
<dbReference type="Proteomes" id="UP000594638">
    <property type="component" value="Unassembled WGS sequence"/>
</dbReference>
<dbReference type="Gramene" id="OE9A106306T1">
    <property type="protein sequence ID" value="OE9A106306C1"/>
    <property type="gene ID" value="OE9A106306"/>
</dbReference>
<evidence type="ECO:0000256" key="6">
    <source>
        <dbReference type="RuleBase" id="RU004914"/>
    </source>
</evidence>
<feature type="transmembrane region" description="Helical" evidence="6">
    <location>
        <begin position="266"/>
        <end position="289"/>
    </location>
</feature>
<evidence type="ECO:0000256" key="3">
    <source>
        <dbReference type="ARBA" id="ARBA00022692"/>
    </source>
</evidence>
<reference evidence="7 8" key="1">
    <citation type="submission" date="2019-12" db="EMBL/GenBank/DDBJ databases">
        <authorList>
            <person name="Alioto T."/>
            <person name="Alioto T."/>
            <person name="Gomez Garrido J."/>
        </authorList>
    </citation>
    <scope>NUCLEOTIDE SEQUENCE [LARGE SCALE GENOMIC DNA]</scope>
</reference>
<organism evidence="7 8">
    <name type="scientific">Olea europaea subsp. europaea</name>
    <dbReference type="NCBI Taxonomy" id="158383"/>
    <lineage>
        <taxon>Eukaryota</taxon>
        <taxon>Viridiplantae</taxon>
        <taxon>Streptophyta</taxon>
        <taxon>Embryophyta</taxon>
        <taxon>Tracheophyta</taxon>
        <taxon>Spermatophyta</taxon>
        <taxon>Magnoliopsida</taxon>
        <taxon>eudicotyledons</taxon>
        <taxon>Gunneridae</taxon>
        <taxon>Pentapetalae</taxon>
        <taxon>asterids</taxon>
        <taxon>lamiids</taxon>
        <taxon>Lamiales</taxon>
        <taxon>Oleaceae</taxon>
        <taxon>Oleeae</taxon>
        <taxon>Olea</taxon>
    </lineage>
</organism>
<comment type="subcellular location">
    <subcellularLocation>
        <location evidence="1">Membrane</location>
        <topology evidence="1">Multi-pass membrane protein</topology>
    </subcellularLocation>
</comment>
<sequence length="567" mass="61101">LQMKVLNLSSEIVARGSASTHLVKYSTATATNLSCPLVTGEGQSMSTSHCSNRAERLSILSAFWFSALREYCACEKKGEKMAADNQTIDLEKPLISVSKEYVPDSNEKFNRDDMFAEAKKQIFLAGPMMFVNLLLSLVSTISVMFVGHVGELALSGASMATSFASVTGFSLLVGMACALDTFCGQSYGAKQYHMLGIHMQRAMLVLLLVSIPLAGIWAATGHILVLLGQDPQIAAEAGTYALYMIPSIFPFALLQCQFRFLQTQNNVVPMMLTSGITTLCHVPICWLLISKLGLGSVGAALANGISYWTNDLFLALYIALSPSCKNTWTGFSKEATRDVLKFLWLAVPSAIMVCLEIWSYEMMVLLAGLLPNPTLETSVLSISLNTNGMIYMIPLGLGSAISVRISNELGAGQPRAARLAVFMAVFMVAAESIVAVAVIILGRKIWGYCFSSEARVISYVSDMMILIAVTNLADGVLSVLNGIARGCGWQKIGAVVNLGSFYIIGIPLGILLAFNLHLGGKGLWTGIIAAVFAQTFFLSIITFRTNWEAEAKKASTRVFDSTIPVVA</sequence>
<feature type="transmembrane region" description="Helical" evidence="6">
    <location>
        <begin position="522"/>
        <end position="543"/>
    </location>
</feature>
<evidence type="ECO:0000313" key="7">
    <source>
        <dbReference type="EMBL" id="CAA2981992.1"/>
    </source>
</evidence>
<feature type="non-terminal residue" evidence="7">
    <location>
        <position position="567"/>
    </location>
</feature>
<feature type="transmembrane region" description="Helical" evidence="6">
    <location>
        <begin position="122"/>
        <end position="147"/>
    </location>
</feature>
<feature type="transmembrane region" description="Helical" evidence="6">
    <location>
        <begin position="463"/>
        <end position="483"/>
    </location>
</feature>
<dbReference type="PANTHER" id="PTHR11206">
    <property type="entry name" value="MULTIDRUG RESISTANCE PROTEIN"/>
    <property type="match status" value="1"/>
</dbReference>
<feature type="transmembrane region" description="Helical" evidence="6">
    <location>
        <begin position="389"/>
        <end position="407"/>
    </location>
</feature>
<keyword evidence="8" id="KW-1185">Reference proteome</keyword>
<dbReference type="NCBIfam" id="TIGR00797">
    <property type="entry name" value="matE"/>
    <property type="match status" value="1"/>
</dbReference>
<feature type="transmembrane region" description="Helical" evidence="6">
    <location>
        <begin position="419"/>
        <end position="443"/>
    </location>
</feature>
<evidence type="ECO:0000256" key="1">
    <source>
        <dbReference type="ARBA" id="ARBA00004141"/>
    </source>
</evidence>
<dbReference type="OrthoDB" id="2126698at2759"/>
<gene>
    <name evidence="7" type="ORF">OLEA9_A106306</name>
</gene>
<dbReference type="InterPro" id="IPR002528">
    <property type="entry name" value="MATE_fam"/>
</dbReference>
<dbReference type="GO" id="GO:0015297">
    <property type="term" value="F:antiporter activity"/>
    <property type="evidence" value="ECO:0007669"/>
    <property type="project" value="InterPro"/>
</dbReference>
<dbReference type="CDD" id="cd13132">
    <property type="entry name" value="MATE_eukaryotic"/>
    <property type="match status" value="1"/>
</dbReference>
<evidence type="ECO:0000313" key="8">
    <source>
        <dbReference type="Proteomes" id="UP000594638"/>
    </source>
</evidence>
<protein>
    <recommendedName>
        <fullName evidence="6">Protein DETOXIFICATION</fullName>
    </recommendedName>
    <alternativeName>
        <fullName evidence="6">Multidrug and toxic compound extrusion protein</fullName>
    </alternativeName>
</protein>
<dbReference type="GO" id="GO:1990961">
    <property type="term" value="P:xenobiotic detoxification by transmembrane export across the plasma membrane"/>
    <property type="evidence" value="ECO:0007669"/>
    <property type="project" value="InterPro"/>
</dbReference>
<feature type="transmembrane region" description="Helical" evidence="6">
    <location>
        <begin position="495"/>
        <end position="516"/>
    </location>
</feature>
<feature type="transmembrane region" description="Helical" evidence="6">
    <location>
        <begin position="301"/>
        <end position="321"/>
    </location>
</feature>
<dbReference type="GO" id="GO:0042910">
    <property type="term" value="F:xenobiotic transmembrane transporter activity"/>
    <property type="evidence" value="ECO:0007669"/>
    <property type="project" value="InterPro"/>
</dbReference>
<feature type="transmembrane region" description="Helical" evidence="6">
    <location>
        <begin position="233"/>
        <end position="254"/>
    </location>
</feature>